<dbReference type="Proteomes" id="UP000256964">
    <property type="component" value="Unassembled WGS sequence"/>
</dbReference>
<organism evidence="1 2">
    <name type="scientific">Lentinus brumalis</name>
    <dbReference type="NCBI Taxonomy" id="2498619"/>
    <lineage>
        <taxon>Eukaryota</taxon>
        <taxon>Fungi</taxon>
        <taxon>Dikarya</taxon>
        <taxon>Basidiomycota</taxon>
        <taxon>Agaricomycotina</taxon>
        <taxon>Agaricomycetes</taxon>
        <taxon>Polyporales</taxon>
        <taxon>Polyporaceae</taxon>
        <taxon>Lentinus</taxon>
    </lineage>
</organism>
<dbReference type="AlphaFoldDB" id="A0A371DG38"/>
<name>A0A371DG38_9APHY</name>
<keyword evidence="2" id="KW-1185">Reference proteome</keyword>
<accession>A0A371DG38</accession>
<dbReference type="EMBL" id="KZ857394">
    <property type="protein sequence ID" value="RDX51515.1"/>
    <property type="molecule type" value="Genomic_DNA"/>
</dbReference>
<protein>
    <submittedName>
        <fullName evidence="1">Uncharacterized protein</fullName>
    </submittedName>
</protein>
<sequence length="105" mass="11584">MRTLHRKNRGDRLGFDSSSDSIRAPVLPFCITKHLSAVALGMILLHAIIQRSGDRACEVGLEHEEIVLGGAFAPAATFLHNLHDPLMSALRRGPWRPQHTLNDSP</sequence>
<reference evidence="1 2" key="1">
    <citation type="journal article" date="2018" name="Biotechnol. Biofuels">
        <title>Integrative visual omics of the white-rot fungus Polyporus brumalis exposes the biotechnological potential of its oxidative enzymes for delignifying raw plant biomass.</title>
        <authorList>
            <person name="Miyauchi S."/>
            <person name="Rancon A."/>
            <person name="Drula E."/>
            <person name="Hage H."/>
            <person name="Chaduli D."/>
            <person name="Favel A."/>
            <person name="Grisel S."/>
            <person name="Henrissat B."/>
            <person name="Herpoel-Gimbert I."/>
            <person name="Ruiz-Duenas F.J."/>
            <person name="Chevret D."/>
            <person name="Hainaut M."/>
            <person name="Lin J."/>
            <person name="Wang M."/>
            <person name="Pangilinan J."/>
            <person name="Lipzen A."/>
            <person name="Lesage-Meessen L."/>
            <person name="Navarro D."/>
            <person name="Riley R."/>
            <person name="Grigoriev I.V."/>
            <person name="Zhou S."/>
            <person name="Raouche S."/>
            <person name="Rosso M.N."/>
        </authorList>
    </citation>
    <scope>NUCLEOTIDE SEQUENCE [LARGE SCALE GENOMIC DNA]</scope>
    <source>
        <strain evidence="1 2">BRFM 1820</strain>
    </source>
</reference>
<gene>
    <name evidence="1" type="ORF">OH76DRAFT_299273</name>
</gene>
<evidence type="ECO:0000313" key="2">
    <source>
        <dbReference type="Proteomes" id="UP000256964"/>
    </source>
</evidence>
<proteinExistence type="predicted"/>
<evidence type="ECO:0000313" key="1">
    <source>
        <dbReference type="EMBL" id="RDX51515.1"/>
    </source>
</evidence>